<keyword evidence="1" id="KW-0808">Transferase</keyword>
<dbReference type="PANTHER" id="PTHR44329">
    <property type="entry name" value="SERINE/THREONINE-PROTEIN KINASE TNNI3K-RELATED"/>
    <property type="match status" value="1"/>
</dbReference>
<protein>
    <recommendedName>
        <fullName evidence="5">Protein kinase domain-containing protein</fullName>
    </recommendedName>
</protein>
<keyword evidence="3" id="KW-0418">Kinase</keyword>
<name>A0A368FQX9_ANCCA</name>
<dbReference type="GO" id="GO:0005524">
    <property type="term" value="F:ATP binding"/>
    <property type="evidence" value="ECO:0007669"/>
    <property type="project" value="UniProtKB-KW"/>
</dbReference>
<feature type="domain" description="Protein kinase" evidence="5">
    <location>
        <begin position="1"/>
        <end position="321"/>
    </location>
</feature>
<dbReference type="AlphaFoldDB" id="A0A368FQX9"/>
<dbReference type="Gene3D" id="1.10.510.10">
    <property type="entry name" value="Transferase(Phosphotransferase) domain 1"/>
    <property type="match status" value="1"/>
</dbReference>
<dbReference type="SUPFAM" id="SSF56112">
    <property type="entry name" value="Protein kinase-like (PK-like)"/>
    <property type="match status" value="1"/>
</dbReference>
<dbReference type="InterPro" id="IPR011009">
    <property type="entry name" value="Kinase-like_dom_sf"/>
</dbReference>
<organism evidence="6 7">
    <name type="scientific">Ancylostoma caninum</name>
    <name type="common">Dog hookworm</name>
    <dbReference type="NCBI Taxonomy" id="29170"/>
    <lineage>
        <taxon>Eukaryota</taxon>
        <taxon>Metazoa</taxon>
        <taxon>Ecdysozoa</taxon>
        <taxon>Nematoda</taxon>
        <taxon>Chromadorea</taxon>
        <taxon>Rhabditida</taxon>
        <taxon>Rhabditina</taxon>
        <taxon>Rhabditomorpha</taxon>
        <taxon>Strongyloidea</taxon>
        <taxon>Ancylostomatidae</taxon>
        <taxon>Ancylostomatinae</taxon>
        <taxon>Ancylostoma</taxon>
    </lineage>
</organism>
<evidence type="ECO:0000256" key="4">
    <source>
        <dbReference type="ARBA" id="ARBA00022840"/>
    </source>
</evidence>
<dbReference type="EMBL" id="JOJR01000951">
    <property type="protein sequence ID" value="RCN33240.1"/>
    <property type="molecule type" value="Genomic_DNA"/>
</dbReference>
<keyword evidence="7" id="KW-1185">Reference proteome</keyword>
<dbReference type="Proteomes" id="UP000252519">
    <property type="component" value="Unassembled WGS sequence"/>
</dbReference>
<dbReference type="GO" id="GO:0004674">
    <property type="term" value="F:protein serine/threonine kinase activity"/>
    <property type="evidence" value="ECO:0007669"/>
    <property type="project" value="TreeGrafter"/>
</dbReference>
<evidence type="ECO:0000313" key="6">
    <source>
        <dbReference type="EMBL" id="RCN33240.1"/>
    </source>
</evidence>
<keyword evidence="4" id="KW-0067">ATP-binding</keyword>
<dbReference type="InterPro" id="IPR051681">
    <property type="entry name" value="Ser/Thr_Kinases-Pseudokinases"/>
</dbReference>
<dbReference type="SMART" id="SM00220">
    <property type="entry name" value="S_TKc"/>
    <property type="match status" value="1"/>
</dbReference>
<dbReference type="PROSITE" id="PS50011">
    <property type="entry name" value="PROTEIN_KINASE_DOM"/>
    <property type="match status" value="1"/>
</dbReference>
<proteinExistence type="predicted"/>
<evidence type="ECO:0000256" key="3">
    <source>
        <dbReference type="ARBA" id="ARBA00022777"/>
    </source>
</evidence>
<evidence type="ECO:0000256" key="2">
    <source>
        <dbReference type="ARBA" id="ARBA00022741"/>
    </source>
</evidence>
<accession>A0A368FQX9</accession>
<keyword evidence="2" id="KW-0547">Nucleotide-binding</keyword>
<dbReference type="OrthoDB" id="1890790at2759"/>
<evidence type="ECO:0000256" key="1">
    <source>
        <dbReference type="ARBA" id="ARBA00022679"/>
    </source>
</evidence>
<gene>
    <name evidence="6" type="ORF">ANCCAN_20933</name>
</gene>
<dbReference type="PANTHER" id="PTHR44329:SF288">
    <property type="entry name" value="MITOGEN-ACTIVATED PROTEIN KINASE KINASE KINASE 20"/>
    <property type="match status" value="1"/>
</dbReference>
<sequence>MMAAVALCIGMFVSFRKIKHIESMQMPWAIAYPTLKFIDLDISTHGSQQLSILSLNEHMETKVKMRDFLRTRQLATINQSYVLVETISLKERLVFFKQDVDLLLKIKHSNHENINPFIGLSYDSTHLYVLWTHCFRGSLAEQIFGRKDERATFENNFRGAFVRDILKISGFGLSRMLFRMKNSGVIGTEDGHPFIPNTDLHYYAPEIRNELRAHMFSNKFETIHLTTAIGKAADMWSFGTILFEILFRRKYVEVEDYYDSAGEDDVLICEKADDVLLANPPVVPEDREIHADLRGLIQKCWDNVDNRPDISRARKITDATLKMYVEAPIFLKESRQIFLQLISE</sequence>
<evidence type="ECO:0000259" key="5">
    <source>
        <dbReference type="PROSITE" id="PS50011"/>
    </source>
</evidence>
<comment type="caution">
    <text evidence="6">The sequence shown here is derived from an EMBL/GenBank/DDBJ whole genome shotgun (WGS) entry which is preliminary data.</text>
</comment>
<dbReference type="STRING" id="29170.A0A368FQX9"/>
<reference evidence="6 7" key="1">
    <citation type="submission" date="2014-10" db="EMBL/GenBank/DDBJ databases">
        <title>Draft genome of the hookworm Ancylostoma caninum.</title>
        <authorList>
            <person name="Mitreva M."/>
        </authorList>
    </citation>
    <scope>NUCLEOTIDE SEQUENCE [LARGE SCALE GENOMIC DNA]</scope>
    <source>
        <strain evidence="6 7">Baltimore</strain>
    </source>
</reference>
<dbReference type="InterPro" id="IPR000719">
    <property type="entry name" value="Prot_kinase_dom"/>
</dbReference>
<evidence type="ECO:0000313" key="7">
    <source>
        <dbReference type="Proteomes" id="UP000252519"/>
    </source>
</evidence>